<gene>
    <name evidence="1" type="ORF">HXX76_011566</name>
</gene>
<dbReference type="AlphaFoldDB" id="A0A835SMS1"/>
<keyword evidence="2" id="KW-1185">Reference proteome</keyword>
<accession>A0A835SMS1</accession>
<proteinExistence type="predicted"/>
<protein>
    <submittedName>
        <fullName evidence="1">Uncharacterized protein</fullName>
    </submittedName>
</protein>
<reference evidence="1" key="1">
    <citation type="journal article" date="2020" name="bioRxiv">
        <title>Comparative genomics of Chlamydomonas.</title>
        <authorList>
            <person name="Craig R.J."/>
            <person name="Hasan A.R."/>
            <person name="Ness R.W."/>
            <person name="Keightley P.D."/>
        </authorList>
    </citation>
    <scope>NUCLEOTIDE SEQUENCE</scope>
    <source>
        <strain evidence="1">SAG 7.73</strain>
    </source>
</reference>
<organism evidence="1 2">
    <name type="scientific">Chlamydomonas incerta</name>
    <dbReference type="NCBI Taxonomy" id="51695"/>
    <lineage>
        <taxon>Eukaryota</taxon>
        <taxon>Viridiplantae</taxon>
        <taxon>Chlorophyta</taxon>
        <taxon>core chlorophytes</taxon>
        <taxon>Chlorophyceae</taxon>
        <taxon>CS clade</taxon>
        <taxon>Chlamydomonadales</taxon>
        <taxon>Chlamydomonadaceae</taxon>
        <taxon>Chlamydomonas</taxon>
    </lineage>
</organism>
<dbReference type="Proteomes" id="UP000650467">
    <property type="component" value="Unassembled WGS sequence"/>
</dbReference>
<dbReference type="EMBL" id="JAEHOC010000034">
    <property type="protein sequence ID" value="KAG2428446.1"/>
    <property type="molecule type" value="Genomic_DNA"/>
</dbReference>
<name>A0A835SMS1_CHLIN</name>
<evidence type="ECO:0000313" key="2">
    <source>
        <dbReference type="Proteomes" id="UP000650467"/>
    </source>
</evidence>
<evidence type="ECO:0000313" key="1">
    <source>
        <dbReference type="EMBL" id="KAG2428446.1"/>
    </source>
</evidence>
<comment type="caution">
    <text evidence="1">The sequence shown here is derived from an EMBL/GenBank/DDBJ whole genome shotgun (WGS) entry which is preliminary data.</text>
</comment>
<sequence>MPPVVAAATAAGGGGGGGAVEMTLVVSNLVIGFDTVPPGATWYDSTDTYRTEGPLVSLLWSRRSEGWWEVAAPTLR</sequence>